<sequence length="656" mass="69457">MAAAKLSRNIKLTGTESADPKSRTFRAGPISAEFGNGALRYIRVGDVEVIRAIAFLVRDKNWGTFTPEISDLKVSQKKEGFGIHYTARCGDASASIVYEASIVCDAAGNLEFAATATPQQDFTTNRTGFVVLHPLKGVAGFPVEVEYIDGRREKSKFPALVNPACPFTNIRALKHKVSDGLSVTCRMDGYAFEMEDHRNWSDASFKTYVRPLAEPWPHTMPAGRSFTQEVSLTFTGKLPRPKKAGAAKKIDVTLGRAGGALPELGVAVPMEEAKASLDAAAAIKAAGPKHLVCHVDGRQSGVAEAIQNYKRLADATGAAVILEVLLPGKAAAAAELAPIAEAAKRAGLKPAAVTTSPAVDLKGTLPGSKFPDAPSFEEMAKAARAAFPGASVGGGMLSFFTELNRKRPPVGVFDYLTHTTSPIVHAADDVSVMETIEAHAYQIKTTRSFMGKAGYHLGPSTIPARNNPYGASSVDNPNNERVCLSKIDPRQRGIFGAAWSVGYVSAWAKGGVEVVTLGATTGPAGMVYRKTEHAQPYFDGLKGTAVYPVYHLIADLAQASGAKRIATEIGEESKIGALAYRGAAGPVLWLSNLTAQPQTVRVQGFAGPAEVAVLDEGSFVKATTDLAFLKKSGKKTKKVGTIALRPYAVTRISAAK</sequence>
<dbReference type="EMBL" id="JAUYVI010000004">
    <property type="protein sequence ID" value="MDQ7248606.1"/>
    <property type="molecule type" value="Genomic_DNA"/>
</dbReference>
<evidence type="ECO:0000259" key="2">
    <source>
        <dbReference type="Pfam" id="PF25838"/>
    </source>
</evidence>
<evidence type="ECO:0000313" key="4">
    <source>
        <dbReference type="EMBL" id="MDQ7248606.1"/>
    </source>
</evidence>
<accession>A0ABU0YNN0</accession>
<gene>
    <name evidence="4" type="ORF">Q8A70_13050</name>
</gene>
<feature type="domain" description="D-apionate lactonase N-terminal" evidence="1">
    <location>
        <begin position="11"/>
        <end position="236"/>
    </location>
</feature>
<dbReference type="Pfam" id="PF25837">
    <property type="entry name" value="Apionate_lact_N"/>
    <property type="match status" value="1"/>
</dbReference>
<feature type="domain" description="D-apionate lactonase TIM barrel" evidence="2">
    <location>
        <begin position="264"/>
        <end position="561"/>
    </location>
</feature>
<dbReference type="Pfam" id="PF25838">
    <property type="entry name" value="Apionate_lact_M"/>
    <property type="match status" value="1"/>
</dbReference>
<evidence type="ECO:0000259" key="1">
    <source>
        <dbReference type="Pfam" id="PF25837"/>
    </source>
</evidence>
<keyword evidence="5" id="KW-1185">Reference proteome</keyword>
<protein>
    <submittedName>
        <fullName evidence="4">Uncharacterized protein</fullName>
    </submittedName>
</protein>
<dbReference type="InterPro" id="IPR058789">
    <property type="entry name" value="ApnL_C"/>
</dbReference>
<proteinExistence type="predicted"/>
<feature type="domain" description="D-apionate lactonase C-terminal" evidence="3">
    <location>
        <begin position="573"/>
        <end position="652"/>
    </location>
</feature>
<organism evidence="4 5">
    <name type="scientific">Dongia sedimenti</name>
    <dbReference type="NCBI Taxonomy" id="3064282"/>
    <lineage>
        <taxon>Bacteria</taxon>
        <taxon>Pseudomonadati</taxon>
        <taxon>Pseudomonadota</taxon>
        <taxon>Alphaproteobacteria</taxon>
        <taxon>Rhodospirillales</taxon>
        <taxon>Dongiaceae</taxon>
        <taxon>Dongia</taxon>
    </lineage>
</organism>
<comment type="caution">
    <text evidence="4">The sequence shown here is derived from an EMBL/GenBank/DDBJ whole genome shotgun (WGS) entry which is preliminary data.</text>
</comment>
<evidence type="ECO:0000259" key="3">
    <source>
        <dbReference type="Pfam" id="PF25839"/>
    </source>
</evidence>
<reference evidence="5" key="1">
    <citation type="submission" date="2023-08" db="EMBL/GenBank/DDBJ databases">
        <title>Rhodospirillaceae gen. nov., a novel taxon isolated from the Yangtze River Yuezi River estuary sludge.</title>
        <authorList>
            <person name="Ruan L."/>
        </authorList>
    </citation>
    <scope>NUCLEOTIDE SEQUENCE [LARGE SCALE GENOMIC DNA]</scope>
    <source>
        <strain evidence="5">R-7</strain>
    </source>
</reference>
<name>A0ABU0YNN0_9PROT</name>
<dbReference type="InterPro" id="IPR058787">
    <property type="entry name" value="ApnL_M"/>
</dbReference>
<evidence type="ECO:0000313" key="5">
    <source>
        <dbReference type="Proteomes" id="UP001230156"/>
    </source>
</evidence>
<dbReference type="Pfam" id="PF25839">
    <property type="entry name" value="Apionate_lact_C"/>
    <property type="match status" value="1"/>
</dbReference>
<dbReference type="Proteomes" id="UP001230156">
    <property type="component" value="Unassembled WGS sequence"/>
</dbReference>
<dbReference type="RefSeq" id="WP_379956080.1">
    <property type="nucleotide sequence ID" value="NZ_JAUYVI010000004.1"/>
</dbReference>
<dbReference type="InterPro" id="IPR058788">
    <property type="entry name" value="ApnL_N"/>
</dbReference>